<evidence type="ECO:0000313" key="4">
    <source>
        <dbReference type="EMBL" id="KAB0287453.1"/>
    </source>
</evidence>
<dbReference type="NCBIfam" id="TIGR03590">
    <property type="entry name" value="PseG"/>
    <property type="match status" value="1"/>
</dbReference>
<dbReference type="SUPFAM" id="SSF53756">
    <property type="entry name" value="UDP-Glycosyltransferase/glycogen phosphorylase"/>
    <property type="match status" value="1"/>
</dbReference>
<sequence length="358" mass="40402">MKKVIFRVDASVWIGSGHVMRCLVLADELTKHSYQVAFACLPQEGDLCHFIQERGYSVIKLTPPECQITPKNSSDYLGWLQRSVKEDADDLLPYLDGVDWVISDHYALDQDWQMQIKQGTGVRILAIDDLVRKHCADIVVDQTLSRKAIEYKTAGKVLAGVDYALLSSKFSEFRSFAENRQPNLDTPKILISMGGVDLPNATFQVLESLERENVCAQITVLMSSRSPHYDQVSDWCKTKDNIKHIDFTNDMAQMMLDHDIAIGAPGSTSWERACLGLPSIVVPLADNQKEICHQLVTENLSRKVELSSIGSELFHAYIEVCSDWHQMHLNNLKVCDGLGTRRVVSEIIELENENNNFM</sequence>
<dbReference type="EC" id="3.6.1.57" evidence="4"/>
<gene>
    <name evidence="4" type="primary">pseG</name>
    <name evidence="4" type="ORF">F2P58_13480</name>
</gene>
<feature type="active site" description="Proton acceptor" evidence="1">
    <location>
        <position position="18"/>
    </location>
</feature>
<organism evidence="4 5">
    <name type="scientific">Vibrio fortis</name>
    <dbReference type="NCBI Taxonomy" id="212667"/>
    <lineage>
        <taxon>Bacteria</taxon>
        <taxon>Pseudomonadati</taxon>
        <taxon>Pseudomonadota</taxon>
        <taxon>Gammaproteobacteria</taxon>
        <taxon>Vibrionales</taxon>
        <taxon>Vibrionaceae</taxon>
        <taxon>Vibrio</taxon>
    </lineage>
</organism>
<evidence type="ECO:0000256" key="1">
    <source>
        <dbReference type="PIRSR" id="PIRSR620023-1"/>
    </source>
</evidence>
<dbReference type="EMBL" id="VWSE01000007">
    <property type="protein sequence ID" value="KAB0287453.1"/>
    <property type="molecule type" value="Genomic_DNA"/>
</dbReference>
<dbReference type="InterPro" id="IPR020023">
    <property type="entry name" value="PseG"/>
</dbReference>
<dbReference type="Proteomes" id="UP000326789">
    <property type="component" value="Unassembled WGS sequence"/>
</dbReference>
<evidence type="ECO:0000259" key="3">
    <source>
        <dbReference type="Pfam" id="PF04101"/>
    </source>
</evidence>
<dbReference type="GO" id="GO:0016787">
    <property type="term" value="F:hydrolase activity"/>
    <property type="evidence" value="ECO:0007669"/>
    <property type="project" value="UniProtKB-KW"/>
</dbReference>
<protein>
    <submittedName>
        <fullName evidence="4">UDP-2,4-diacetamido-2,4, 6-trideoxy-beta-L-altropyranose hydrolase</fullName>
        <ecNumber evidence="4">3.6.1.57</ecNumber>
    </submittedName>
</protein>
<dbReference type="GO" id="GO:0016758">
    <property type="term" value="F:hexosyltransferase activity"/>
    <property type="evidence" value="ECO:0007669"/>
    <property type="project" value="InterPro"/>
</dbReference>
<dbReference type="Gene3D" id="3.40.50.11190">
    <property type="match status" value="1"/>
</dbReference>
<evidence type="ECO:0000313" key="5">
    <source>
        <dbReference type="Proteomes" id="UP000326789"/>
    </source>
</evidence>
<dbReference type="InterPro" id="IPR007235">
    <property type="entry name" value="Glyco_trans_28_C"/>
</dbReference>
<accession>A0A5N3QZ90</accession>
<reference evidence="4 5" key="1">
    <citation type="submission" date="2019-09" db="EMBL/GenBank/DDBJ databases">
        <title>Whole genome sequence of Vibrio fortis.</title>
        <authorList>
            <person name="Das S.K."/>
        </authorList>
    </citation>
    <scope>NUCLEOTIDE SEQUENCE [LARGE SCALE GENOMIC DNA]</scope>
    <source>
        <strain evidence="4 5">AN60</strain>
    </source>
</reference>
<name>A0A5N3QZ90_9VIBR</name>
<dbReference type="RefSeq" id="WP_150870414.1">
    <property type="nucleotide sequence ID" value="NZ_VWSE01000007.1"/>
</dbReference>
<feature type="binding site" evidence="2">
    <location>
        <position position="271"/>
    </location>
    <ligand>
        <name>substrate</name>
    </ligand>
</feature>
<evidence type="ECO:0000256" key="2">
    <source>
        <dbReference type="PIRSR" id="PIRSR620023-2"/>
    </source>
</evidence>
<feature type="domain" description="Glycosyl transferase family 28 C-terminal" evidence="3">
    <location>
        <begin position="198"/>
        <end position="303"/>
    </location>
</feature>
<comment type="caution">
    <text evidence="4">The sequence shown here is derived from an EMBL/GenBank/DDBJ whole genome shotgun (WGS) entry which is preliminary data.</text>
</comment>
<dbReference type="Pfam" id="PF04101">
    <property type="entry name" value="Glyco_tran_28_C"/>
    <property type="match status" value="1"/>
</dbReference>
<dbReference type="AlphaFoldDB" id="A0A5N3QZ90"/>
<dbReference type="Gene3D" id="3.40.50.2000">
    <property type="entry name" value="Glycogen Phosphorylase B"/>
    <property type="match status" value="1"/>
</dbReference>
<keyword evidence="4" id="KW-0378">Hydrolase</keyword>
<proteinExistence type="predicted"/>